<protein>
    <submittedName>
        <fullName evidence="4">Prepilin peptidase</fullName>
    </submittedName>
</protein>
<gene>
    <name evidence="4" type="ORF">HBJ55_19130</name>
</gene>
<feature type="domain" description="Prepilin type IV endopeptidase peptidase" evidence="3">
    <location>
        <begin position="10"/>
        <end position="112"/>
    </location>
</feature>
<evidence type="ECO:0000313" key="4">
    <source>
        <dbReference type="EMBL" id="NIC07545.1"/>
    </source>
</evidence>
<feature type="transmembrane region" description="Helical" evidence="2">
    <location>
        <begin position="96"/>
        <end position="121"/>
    </location>
</feature>
<evidence type="ECO:0000313" key="5">
    <source>
        <dbReference type="Proteomes" id="UP001318321"/>
    </source>
</evidence>
<dbReference type="PANTHER" id="PTHR30487">
    <property type="entry name" value="TYPE 4 PREPILIN-LIKE PROTEINS LEADER PEPTIDE-PROCESSING ENZYME"/>
    <property type="match status" value="1"/>
</dbReference>
<comment type="similarity">
    <text evidence="1">Belongs to the peptidase A24 family.</text>
</comment>
<dbReference type="Pfam" id="PF01478">
    <property type="entry name" value="Peptidase_A24"/>
    <property type="match status" value="1"/>
</dbReference>
<comment type="caution">
    <text evidence="4">The sequence shown here is derived from an EMBL/GenBank/DDBJ whole genome shotgun (WGS) entry which is preliminary data.</text>
</comment>
<accession>A0ABX0PW91</accession>
<dbReference type="InterPro" id="IPR050882">
    <property type="entry name" value="Prepilin_peptidase/N-MTase"/>
</dbReference>
<name>A0ABX0PW91_9GAMM</name>
<feature type="transmembrane region" description="Helical" evidence="2">
    <location>
        <begin position="55"/>
        <end position="76"/>
    </location>
</feature>
<evidence type="ECO:0000259" key="3">
    <source>
        <dbReference type="Pfam" id="PF01478"/>
    </source>
</evidence>
<keyword evidence="2" id="KW-0812">Transmembrane</keyword>
<sequence length="180" mass="19297">MNQYVSIILLSLLLVWCAAAWDIRTHRIPNLLVLAGAAVGFLLQGWAAGIGGVLAAIYGLLVGLAILLPGYLMGFTGAGDVKFMAAIGTFLGPMGVFHAAIVSVFIGGIIALGFALSAFVFRHSISPWGRYGLMFRTLVITGRPLYIPPEEGEVMSRKFPFAISIALGTTAWITWQWQLA</sequence>
<dbReference type="Gene3D" id="1.20.120.1220">
    <property type="match status" value="1"/>
</dbReference>
<reference evidence="4 5" key="1">
    <citation type="submission" date="2020-03" db="EMBL/GenBank/DDBJ databases">
        <title>Identification of Halomonas strains.</title>
        <authorList>
            <person name="Xiao Z."/>
            <person name="Dong F."/>
            <person name="Wang Z."/>
            <person name="Zhao J.-Y."/>
        </authorList>
    </citation>
    <scope>NUCLEOTIDE SEQUENCE [LARGE SCALE GENOMIC DNA]</scope>
    <source>
        <strain evidence="4 5">DX6</strain>
    </source>
</reference>
<keyword evidence="2" id="KW-0472">Membrane</keyword>
<keyword evidence="5" id="KW-1185">Reference proteome</keyword>
<dbReference type="InterPro" id="IPR000045">
    <property type="entry name" value="Prepilin_IV_endopep_pep"/>
</dbReference>
<proteinExistence type="inferred from homology"/>
<evidence type="ECO:0000256" key="1">
    <source>
        <dbReference type="ARBA" id="ARBA00005801"/>
    </source>
</evidence>
<keyword evidence="2" id="KW-1133">Transmembrane helix</keyword>
<dbReference type="RefSeq" id="WP_167118847.1">
    <property type="nucleotide sequence ID" value="NZ_JAAQTO010000054.1"/>
</dbReference>
<dbReference type="Proteomes" id="UP001318321">
    <property type="component" value="Unassembled WGS sequence"/>
</dbReference>
<evidence type="ECO:0000256" key="2">
    <source>
        <dbReference type="SAM" id="Phobius"/>
    </source>
</evidence>
<feature type="transmembrane region" description="Helical" evidence="2">
    <location>
        <begin position="30"/>
        <end position="48"/>
    </location>
</feature>
<dbReference type="EMBL" id="JAAQTO010000054">
    <property type="protein sequence ID" value="NIC07545.1"/>
    <property type="molecule type" value="Genomic_DNA"/>
</dbReference>
<dbReference type="PANTHER" id="PTHR30487:SF0">
    <property type="entry name" value="PREPILIN LEADER PEPTIDASE_N-METHYLTRANSFERASE-RELATED"/>
    <property type="match status" value="1"/>
</dbReference>
<organism evidence="4 5">
    <name type="scientific">Billgrantia bachuensis</name>
    <dbReference type="NCBI Taxonomy" id="2717286"/>
    <lineage>
        <taxon>Bacteria</taxon>
        <taxon>Pseudomonadati</taxon>
        <taxon>Pseudomonadota</taxon>
        <taxon>Gammaproteobacteria</taxon>
        <taxon>Oceanospirillales</taxon>
        <taxon>Halomonadaceae</taxon>
        <taxon>Billgrantia</taxon>
    </lineage>
</organism>